<protein>
    <submittedName>
        <fullName evidence="1">Uncharacterized protein</fullName>
    </submittedName>
</protein>
<accession>A0ACC1C000</accession>
<proteinExistence type="predicted"/>
<sequence>MRAYRDLIRPTRYSFTGNIVMLRESVEEFCKRFIKNCHINSNTEIQKLLEHACLFSLLIRSLIAKSEFNQRGGFAVRATREIPSGEGLEALSKELF</sequence>
<organism evidence="1 2">
    <name type="scientific">Pistacia atlantica</name>
    <dbReference type="NCBI Taxonomy" id="434234"/>
    <lineage>
        <taxon>Eukaryota</taxon>
        <taxon>Viridiplantae</taxon>
        <taxon>Streptophyta</taxon>
        <taxon>Embryophyta</taxon>
        <taxon>Tracheophyta</taxon>
        <taxon>Spermatophyta</taxon>
        <taxon>Magnoliopsida</taxon>
        <taxon>eudicotyledons</taxon>
        <taxon>Gunneridae</taxon>
        <taxon>Pentapetalae</taxon>
        <taxon>rosids</taxon>
        <taxon>malvids</taxon>
        <taxon>Sapindales</taxon>
        <taxon>Anacardiaceae</taxon>
        <taxon>Pistacia</taxon>
    </lineage>
</organism>
<evidence type="ECO:0000313" key="1">
    <source>
        <dbReference type="EMBL" id="KAJ0105456.1"/>
    </source>
</evidence>
<dbReference type="Proteomes" id="UP001164250">
    <property type="component" value="Chromosome 2"/>
</dbReference>
<name>A0ACC1C000_9ROSI</name>
<dbReference type="EMBL" id="CM047898">
    <property type="protein sequence ID" value="KAJ0105456.1"/>
    <property type="molecule type" value="Genomic_DNA"/>
</dbReference>
<reference evidence="2" key="1">
    <citation type="journal article" date="2023" name="G3 (Bethesda)">
        <title>Genome assembly and association tests identify interacting loci associated with vigor, precocity, and sex in interspecific pistachio rootstocks.</title>
        <authorList>
            <person name="Palmer W."/>
            <person name="Jacygrad E."/>
            <person name="Sagayaradj S."/>
            <person name="Cavanaugh K."/>
            <person name="Han R."/>
            <person name="Bertier L."/>
            <person name="Beede B."/>
            <person name="Kafkas S."/>
            <person name="Golino D."/>
            <person name="Preece J."/>
            <person name="Michelmore R."/>
        </authorList>
    </citation>
    <scope>NUCLEOTIDE SEQUENCE [LARGE SCALE GENOMIC DNA]</scope>
</reference>
<gene>
    <name evidence="1" type="ORF">Patl1_19072</name>
</gene>
<evidence type="ECO:0000313" key="2">
    <source>
        <dbReference type="Proteomes" id="UP001164250"/>
    </source>
</evidence>
<comment type="caution">
    <text evidence="1">The sequence shown here is derived from an EMBL/GenBank/DDBJ whole genome shotgun (WGS) entry which is preliminary data.</text>
</comment>
<keyword evidence="2" id="KW-1185">Reference proteome</keyword>